<name>A0A7S4LQG6_OXYMA</name>
<keyword evidence="1" id="KW-0812">Transmembrane</keyword>
<feature type="transmembrane region" description="Helical" evidence="1">
    <location>
        <begin position="149"/>
        <end position="167"/>
    </location>
</feature>
<gene>
    <name evidence="2" type="ORF">OMAR00294_LOCUS2452</name>
</gene>
<feature type="transmembrane region" description="Helical" evidence="1">
    <location>
        <begin position="179"/>
        <end position="199"/>
    </location>
</feature>
<evidence type="ECO:0000256" key="1">
    <source>
        <dbReference type="SAM" id="Phobius"/>
    </source>
</evidence>
<dbReference type="AlphaFoldDB" id="A0A7S4LQG6"/>
<keyword evidence="1" id="KW-1133">Transmembrane helix</keyword>
<feature type="transmembrane region" description="Helical" evidence="1">
    <location>
        <begin position="211"/>
        <end position="231"/>
    </location>
</feature>
<keyword evidence="1" id="KW-0472">Membrane</keyword>
<protein>
    <submittedName>
        <fullName evidence="2">Uncharacterized protein</fullName>
    </submittedName>
</protein>
<accession>A0A7S4LQG6</accession>
<feature type="transmembrane region" description="Helical" evidence="1">
    <location>
        <begin position="118"/>
        <end position="137"/>
    </location>
</feature>
<dbReference type="EMBL" id="HBJB01002993">
    <property type="protein sequence ID" value="CAE0843351.1"/>
    <property type="molecule type" value="Transcribed_RNA"/>
</dbReference>
<proteinExistence type="predicted"/>
<sequence>MRHLCVAAAPFAAKVLSLPDMFSLQGDSMVVSAVQSLNATTARVHVDTWWRDGVICAATCPHGAVRTAQVDCDRHCTIEIPGLNPGESYEIWCQSSSTSGVLKHYQTTVRWIQSHYKLVADMVLLFGIASSVIFMYLKLPKSDDVVPSLPSWYTGLVAVAGVVEAVCRFEVTQIHSESAWLVAFIVSCVVPPLSNASLLSGLHLPLGHRRWLAAAAVGLALGSPLVPILAVRSAARPVRFAAFFAALGVLSLGIQAFFFASAGTTVGKIGFGAVCVHVLLALEACWINLLEPAPNAQPESELQSFSSAAICCAIASPSRWMKWSPNKHV</sequence>
<feature type="transmembrane region" description="Helical" evidence="1">
    <location>
        <begin position="243"/>
        <end position="263"/>
    </location>
</feature>
<reference evidence="2" key="1">
    <citation type="submission" date="2021-01" db="EMBL/GenBank/DDBJ databases">
        <authorList>
            <person name="Corre E."/>
            <person name="Pelletier E."/>
            <person name="Niang G."/>
            <person name="Scheremetjew M."/>
            <person name="Finn R."/>
            <person name="Kale V."/>
            <person name="Holt S."/>
            <person name="Cochrane G."/>
            <person name="Meng A."/>
            <person name="Brown T."/>
            <person name="Cohen L."/>
        </authorList>
    </citation>
    <scope>NUCLEOTIDE SEQUENCE</scope>
    <source>
        <strain evidence="2">LB1974</strain>
    </source>
</reference>
<organism evidence="2">
    <name type="scientific">Oxyrrhis marina</name>
    <name type="common">Dinoflagellate</name>
    <dbReference type="NCBI Taxonomy" id="2969"/>
    <lineage>
        <taxon>Eukaryota</taxon>
        <taxon>Sar</taxon>
        <taxon>Alveolata</taxon>
        <taxon>Dinophyceae</taxon>
        <taxon>Oxyrrhinales</taxon>
        <taxon>Oxyrrhinaceae</taxon>
        <taxon>Oxyrrhis</taxon>
    </lineage>
</organism>
<evidence type="ECO:0000313" key="2">
    <source>
        <dbReference type="EMBL" id="CAE0843351.1"/>
    </source>
</evidence>